<evidence type="ECO:0000259" key="6">
    <source>
        <dbReference type="Pfam" id="PF00291"/>
    </source>
</evidence>
<dbReference type="Pfam" id="PF00291">
    <property type="entry name" value="PALP"/>
    <property type="match status" value="1"/>
</dbReference>
<dbReference type="AlphaFoldDB" id="A0A9X4JUG3"/>
<evidence type="ECO:0000313" key="8">
    <source>
        <dbReference type="EMBL" id="MDF9409190.1"/>
    </source>
</evidence>
<evidence type="ECO:0000313" key="9">
    <source>
        <dbReference type="Proteomes" id="UP001154312"/>
    </source>
</evidence>
<evidence type="ECO:0000256" key="5">
    <source>
        <dbReference type="PIRSR" id="PIRSR604450-51"/>
    </source>
</evidence>
<dbReference type="Proteomes" id="UP001154312">
    <property type="component" value="Unassembled WGS sequence"/>
</dbReference>
<evidence type="ECO:0000259" key="7">
    <source>
        <dbReference type="Pfam" id="PF14821"/>
    </source>
</evidence>
<dbReference type="GO" id="GO:0005737">
    <property type="term" value="C:cytoplasm"/>
    <property type="evidence" value="ECO:0007669"/>
    <property type="project" value="TreeGrafter"/>
</dbReference>
<protein>
    <recommendedName>
        <fullName evidence="4">Threonine synthase</fullName>
        <ecNumber evidence="4">4.2.3.1</ecNumber>
    </recommendedName>
</protein>
<dbReference type="InterPro" id="IPR029144">
    <property type="entry name" value="Thr_synth_N"/>
</dbReference>
<dbReference type="PANTHER" id="PTHR43515:SF1">
    <property type="entry name" value="THREONINE SYNTHASE-LIKE 1"/>
    <property type="match status" value="1"/>
</dbReference>
<dbReference type="SUPFAM" id="SSF53686">
    <property type="entry name" value="Tryptophan synthase beta subunit-like PLP-dependent enzymes"/>
    <property type="match status" value="1"/>
</dbReference>
<dbReference type="Gene3D" id="3.90.1380.10">
    <property type="entry name" value="Threonine synthase, N-terminal domain"/>
    <property type="match status" value="1"/>
</dbReference>
<evidence type="ECO:0000256" key="3">
    <source>
        <dbReference type="ARBA" id="ARBA00022898"/>
    </source>
</evidence>
<reference evidence="8" key="1">
    <citation type="submission" date="2022-02" db="EMBL/GenBank/DDBJ databases">
        <authorList>
            <person name="Leng L."/>
        </authorList>
    </citation>
    <scope>NUCLEOTIDE SEQUENCE</scope>
    <source>
        <strain evidence="8">JI</strain>
    </source>
</reference>
<dbReference type="PANTHER" id="PTHR43515">
    <property type="entry name" value="THREONINE SYNTHASE-LIKE 1"/>
    <property type="match status" value="1"/>
</dbReference>
<dbReference type="InterPro" id="IPR036052">
    <property type="entry name" value="TrpB-like_PALP_sf"/>
</dbReference>
<dbReference type="RefSeq" id="WP_277444633.1">
    <property type="nucleotide sequence ID" value="NZ_JAKOAV010000025.1"/>
</dbReference>
<feature type="domain" description="Threonine synthase N-terminal" evidence="7">
    <location>
        <begin position="3"/>
        <end position="79"/>
    </location>
</feature>
<dbReference type="NCBIfam" id="TIGR00260">
    <property type="entry name" value="thrC"/>
    <property type="match status" value="1"/>
</dbReference>
<comment type="caution">
    <text evidence="8">The sequence shown here is derived from an EMBL/GenBank/DDBJ whole genome shotgun (WGS) entry which is preliminary data.</text>
</comment>
<gene>
    <name evidence="8" type="primary">thrC</name>
    <name evidence="8" type="ORF">L7E55_12625</name>
</gene>
<dbReference type="Gene3D" id="3.40.50.1100">
    <property type="match status" value="2"/>
</dbReference>
<dbReference type="GO" id="GO:0009088">
    <property type="term" value="P:threonine biosynthetic process"/>
    <property type="evidence" value="ECO:0007669"/>
    <property type="project" value="UniProtKB-UniRule"/>
</dbReference>
<dbReference type="Pfam" id="PF14821">
    <property type="entry name" value="Thr_synth_N"/>
    <property type="match status" value="1"/>
</dbReference>
<comment type="similarity">
    <text evidence="2">Belongs to the threonine synthase family.</text>
</comment>
<evidence type="ECO:0000256" key="4">
    <source>
        <dbReference type="NCBIfam" id="TIGR00260"/>
    </source>
</evidence>
<dbReference type="InterPro" id="IPR037158">
    <property type="entry name" value="Thr_synth_N_sf"/>
</dbReference>
<evidence type="ECO:0000256" key="2">
    <source>
        <dbReference type="ARBA" id="ARBA00005517"/>
    </source>
</evidence>
<dbReference type="EMBL" id="JAKOAV010000025">
    <property type="protein sequence ID" value="MDF9409190.1"/>
    <property type="molecule type" value="Genomic_DNA"/>
</dbReference>
<name>A0A9X4JUG3_9FIRM</name>
<dbReference type="InterPro" id="IPR001926">
    <property type="entry name" value="TrpB-like_PALP"/>
</dbReference>
<dbReference type="GO" id="GO:0004795">
    <property type="term" value="F:threonine synthase activity"/>
    <property type="evidence" value="ECO:0007669"/>
    <property type="project" value="UniProtKB-UniRule"/>
</dbReference>
<feature type="modified residue" description="N6-(pyridoxal phosphate)lysine" evidence="5">
    <location>
        <position position="113"/>
    </location>
</feature>
<organism evidence="8 9">
    <name type="scientific">Pelotomaculum isophthalicicum JI</name>
    <dbReference type="NCBI Taxonomy" id="947010"/>
    <lineage>
        <taxon>Bacteria</taxon>
        <taxon>Bacillati</taxon>
        <taxon>Bacillota</taxon>
        <taxon>Clostridia</taxon>
        <taxon>Eubacteriales</taxon>
        <taxon>Desulfotomaculaceae</taxon>
        <taxon>Pelotomaculum</taxon>
    </lineage>
</organism>
<dbReference type="InterPro" id="IPR004450">
    <property type="entry name" value="Thr_synthase-like"/>
</dbReference>
<proteinExistence type="inferred from homology"/>
<accession>A0A9X4JUG3</accession>
<dbReference type="EC" id="4.2.3.1" evidence="4"/>
<keyword evidence="8" id="KW-0456">Lyase</keyword>
<keyword evidence="3 5" id="KW-0663">Pyridoxal phosphate</keyword>
<sequence length="501" mass="56208">MLYESTRGQFKKILSAEAIKLGISPDGGLFVPCEIPMISINRLKEMTNQDYQARAAVILKEYLTDYSEEEIDECVSLSYNQEKFDSPAIAPVRQLDDSLYILELWHGPTCAFKDMALQILPHLLTKAAVKTGDISTIVILVATSGDTGKAALEGFKDVPRTRIIVFYPEQGVSAMQQLQMITQEGNNVDVVAVRGNFDDAQNGVKDIFGNTGFNQDLHRKNYRLSSANSINWGRLVPQVAYYFSAYLDLVAKGNVTLGEKINFVVPTGNFGNILSAYYALEMGLPISRLICASNANNVLTDFIRTGVYNRKRQFRKTISPSMDILISSNLERLLYHLNGRDHTKTSEWMASLKDSEKYHVDELTFARIDRLFWSGFANDSETIETIRSIFQKYSYVIDTHTGVGINVYKKYLKATGDKTKTIIASTASPFKFNTSVVQAVLGDDAVQNKNEFELLEMLSVLSGNEIPFGLKDLDKKTILHRRTVSKNNMRDEVNNILQSAN</sequence>
<keyword evidence="9" id="KW-1185">Reference proteome</keyword>
<feature type="domain" description="Tryptophan synthase beta chain-like PALP" evidence="6">
    <location>
        <begin position="93"/>
        <end position="416"/>
    </location>
</feature>
<evidence type="ECO:0000256" key="1">
    <source>
        <dbReference type="ARBA" id="ARBA00001933"/>
    </source>
</evidence>
<comment type="cofactor">
    <cofactor evidence="1 5">
        <name>pyridoxal 5'-phosphate</name>
        <dbReference type="ChEBI" id="CHEBI:597326"/>
    </cofactor>
</comment>
<dbReference type="CDD" id="cd01560">
    <property type="entry name" value="Thr-synth_2"/>
    <property type="match status" value="1"/>
</dbReference>